<keyword evidence="1" id="KW-0004">4Fe-4S</keyword>
<dbReference type="Proteomes" id="UP000671910">
    <property type="component" value="Chromosome"/>
</dbReference>
<dbReference type="Gene3D" id="3.30.70.20">
    <property type="match status" value="2"/>
</dbReference>
<sequence>MPSINRFLGLLEQLQSADISVNQQRCAVVRHRNAGCMRCAEACTSGCISYDDDEGIRIAPERCIGCGTCATVCPTCALEAHNPTDKELLAECLNVAQATGGRVTIACERLLQQASGLYDPGKVVSVTCLGRVEEALLVSMAAFEVESVVLVDALCDGCEHDSGRVTAEWVAENAQVLLDVWHSPMELKLAAKLPRAVKLDRADAGYDVGRREFFTNVKEETKAAAQTTAEFAVKDALGVEEVAPPRYVKVGADGTLPHHVPGRRGQLLRALKMLGEPDDEMIGTRLWGHVIIDADVCNSCQMCATFCPTGALRKFSELDGTFGVGHAPSKCVKCRVCEDICPPGAISISDEVFAVDLLRGVVERYEMRPRKNQQGPHQILHSMRDMLKCDQVYEG</sequence>
<dbReference type="GO" id="GO:0046872">
    <property type="term" value="F:metal ion binding"/>
    <property type="evidence" value="ECO:0007669"/>
    <property type="project" value="UniProtKB-KW"/>
</dbReference>
<dbReference type="PROSITE" id="PS00198">
    <property type="entry name" value="4FE4S_FER_1"/>
    <property type="match status" value="3"/>
</dbReference>
<gene>
    <name evidence="6" type="ORF">GMI68_09375</name>
    <name evidence="7" type="ORF">J7S26_06565</name>
</gene>
<dbReference type="EMBL" id="CP072829">
    <property type="protein sequence ID" value="QTU84022.1"/>
    <property type="molecule type" value="Genomic_DNA"/>
</dbReference>
<proteinExistence type="predicted"/>
<dbReference type="PROSITE" id="PS51379">
    <property type="entry name" value="4FE4S_FER_2"/>
    <property type="match status" value="4"/>
</dbReference>
<feature type="domain" description="4Fe-4S ferredoxin-type" evidence="5">
    <location>
        <begin position="54"/>
        <end position="83"/>
    </location>
</feature>
<name>A0A9E6SU90_9ACTN</name>
<protein>
    <submittedName>
        <fullName evidence="7">4Fe-4S binding protein</fullName>
    </submittedName>
    <submittedName>
        <fullName evidence="6">4Fe-4S dicluster domain-containing protein</fullName>
    </submittedName>
</protein>
<keyword evidence="2" id="KW-0479">Metal-binding</keyword>
<dbReference type="InterPro" id="IPR050572">
    <property type="entry name" value="Fe-S_Ferredoxin"/>
</dbReference>
<evidence type="ECO:0000259" key="5">
    <source>
        <dbReference type="PROSITE" id="PS51379"/>
    </source>
</evidence>
<evidence type="ECO:0000256" key="2">
    <source>
        <dbReference type="ARBA" id="ARBA00022723"/>
    </source>
</evidence>
<reference evidence="6 8" key="1">
    <citation type="submission" date="2019-11" db="EMBL/GenBank/DDBJ databases">
        <title>Eggerthellaceae novel genus isolated from the rectal contents of marmort.</title>
        <authorList>
            <person name="Zhang G."/>
        </authorList>
    </citation>
    <scope>NUCLEOTIDE SEQUENCE [LARGE SCALE GENOMIC DNA]</scope>
    <source>
        <strain evidence="6">Zg-886</strain>
        <strain evidence="8">zg-886</strain>
    </source>
</reference>
<evidence type="ECO:0000256" key="1">
    <source>
        <dbReference type="ARBA" id="ARBA00022485"/>
    </source>
</evidence>
<feature type="domain" description="4Fe-4S ferredoxin-type" evidence="5">
    <location>
        <begin position="322"/>
        <end position="351"/>
    </location>
</feature>
<dbReference type="GO" id="GO:0051539">
    <property type="term" value="F:4 iron, 4 sulfur cluster binding"/>
    <property type="evidence" value="ECO:0007669"/>
    <property type="project" value="UniProtKB-KW"/>
</dbReference>
<reference evidence="7" key="2">
    <citation type="submission" date="2021-04" db="EMBL/GenBank/DDBJ databases">
        <title>Novel species in family Eggerthellaceae.</title>
        <authorList>
            <person name="Zhang G."/>
        </authorList>
    </citation>
    <scope>NUCLEOTIDE SEQUENCE</scope>
    <source>
        <strain evidence="7">Zg-886</strain>
    </source>
</reference>
<feature type="domain" description="4Fe-4S ferredoxin-type" evidence="5">
    <location>
        <begin position="288"/>
        <end position="317"/>
    </location>
</feature>
<dbReference type="AlphaFoldDB" id="A0A9E6SU90"/>
<dbReference type="RefSeq" id="WP_166340451.1">
    <property type="nucleotide sequence ID" value="NZ_CP072829.1"/>
</dbReference>
<dbReference type="Proteomes" id="UP000636394">
    <property type="component" value="Unassembled WGS sequence"/>
</dbReference>
<dbReference type="PANTHER" id="PTHR43687">
    <property type="entry name" value="ADENYLYLSULFATE REDUCTASE, BETA SUBUNIT"/>
    <property type="match status" value="1"/>
</dbReference>
<dbReference type="EMBL" id="WPCR01000016">
    <property type="protein sequence ID" value="NHM14959.1"/>
    <property type="molecule type" value="Genomic_DNA"/>
</dbReference>
<dbReference type="SUPFAM" id="SSF54862">
    <property type="entry name" value="4Fe-4S ferredoxins"/>
    <property type="match status" value="2"/>
</dbReference>
<keyword evidence="8" id="KW-1185">Reference proteome</keyword>
<dbReference type="InterPro" id="IPR017900">
    <property type="entry name" value="4Fe4S_Fe_S_CS"/>
</dbReference>
<evidence type="ECO:0000313" key="8">
    <source>
        <dbReference type="Proteomes" id="UP000636394"/>
    </source>
</evidence>
<organism evidence="7 9">
    <name type="scientific">Xiamenia xianingshaonis</name>
    <dbReference type="NCBI Taxonomy" id="2682776"/>
    <lineage>
        <taxon>Bacteria</taxon>
        <taxon>Bacillati</taxon>
        <taxon>Actinomycetota</taxon>
        <taxon>Coriobacteriia</taxon>
        <taxon>Eggerthellales</taxon>
        <taxon>Eggerthellaceae</taxon>
        <taxon>Xiamenia</taxon>
    </lineage>
</organism>
<feature type="domain" description="4Fe-4S ferredoxin-type" evidence="5">
    <location>
        <begin position="24"/>
        <end position="53"/>
    </location>
</feature>
<keyword evidence="4" id="KW-0411">Iron-sulfur</keyword>
<evidence type="ECO:0000313" key="9">
    <source>
        <dbReference type="Proteomes" id="UP000671910"/>
    </source>
</evidence>
<dbReference type="PANTHER" id="PTHR43687:SF1">
    <property type="entry name" value="FERREDOXIN III"/>
    <property type="match status" value="1"/>
</dbReference>
<keyword evidence="3" id="KW-0408">Iron</keyword>
<evidence type="ECO:0000256" key="4">
    <source>
        <dbReference type="ARBA" id="ARBA00023014"/>
    </source>
</evidence>
<dbReference type="InterPro" id="IPR017896">
    <property type="entry name" value="4Fe4S_Fe-S-bd"/>
</dbReference>
<dbReference type="Pfam" id="PF12838">
    <property type="entry name" value="Fer4_7"/>
    <property type="match status" value="2"/>
</dbReference>
<evidence type="ECO:0000256" key="3">
    <source>
        <dbReference type="ARBA" id="ARBA00023004"/>
    </source>
</evidence>
<evidence type="ECO:0000313" key="7">
    <source>
        <dbReference type="EMBL" id="QTU84022.1"/>
    </source>
</evidence>
<accession>A0A9E6SU90</accession>
<dbReference type="KEGG" id="ebz:J7S26_06565"/>
<evidence type="ECO:0000313" key="6">
    <source>
        <dbReference type="EMBL" id="NHM14959.1"/>
    </source>
</evidence>